<reference evidence="3" key="1">
    <citation type="journal article" date="2017" name="Genome Biol.">
        <title>Comparative genomics reveals high biological diversity and specific adaptations in the industrially and medically important fungal genus Aspergillus.</title>
        <authorList>
            <person name="de Vries R.P."/>
            <person name="Riley R."/>
            <person name="Wiebenga A."/>
            <person name="Aguilar-Osorio G."/>
            <person name="Amillis S."/>
            <person name="Uchima C.A."/>
            <person name="Anderluh G."/>
            <person name="Asadollahi M."/>
            <person name="Askin M."/>
            <person name="Barry K."/>
            <person name="Battaglia E."/>
            <person name="Bayram O."/>
            <person name="Benocci T."/>
            <person name="Braus-Stromeyer S.A."/>
            <person name="Caldana C."/>
            <person name="Canovas D."/>
            <person name="Cerqueira G.C."/>
            <person name="Chen F."/>
            <person name="Chen W."/>
            <person name="Choi C."/>
            <person name="Clum A."/>
            <person name="Dos Santos R.A."/>
            <person name="Damasio A.R."/>
            <person name="Diallinas G."/>
            <person name="Emri T."/>
            <person name="Fekete E."/>
            <person name="Flipphi M."/>
            <person name="Freyberg S."/>
            <person name="Gallo A."/>
            <person name="Gournas C."/>
            <person name="Habgood R."/>
            <person name="Hainaut M."/>
            <person name="Harispe M.L."/>
            <person name="Henrissat B."/>
            <person name="Hilden K.S."/>
            <person name="Hope R."/>
            <person name="Hossain A."/>
            <person name="Karabika E."/>
            <person name="Karaffa L."/>
            <person name="Karanyi Z."/>
            <person name="Krasevec N."/>
            <person name="Kuo A."/>
            <person name="Kusch H."/>
            <person name="LaButti K."/>
            <person name="Lagendijk E.L."/>
            <person name="Lapidus A."/>
            <person name="Levasseur A."/>
            <person name="Lindquist E."/>
            <person name="Lipzen A."/>
            <person name="Logrieco A.F."/>
            <person name="MacCabe A."/>
            <person name="Maekelae M.R."/>
            <person name="Malavazi I."/>
            <person name="Melin P."/>
            <person name="Meyer V."/>
            <person name="Mielnichuk N."/>
            <person name="Miskei M."/>
            <person name="Molnar A.P."/>
            <person name="Mule G."/>
            <person name="Ngan C.Y."/>
            <person name="Orejas M."/>
            <person name="Orosz E."/>
            <person name="Ouedraogo J.P."/>
            <person name="Overkamp K.M."/>
            <person name="Park H.-S."/>
            <person name="Perrone G."/>
            <person name="Piumi F."/>
            <person name="Punt P.J."/>
            <person name="Ram A.F."/>
            <person name="Ramon A."/>
            <person name="Rauscher S."/>
            <person name="Record E."/>
            <person name="Riano-Pachon D.M."/>
            <person name="Robert V."/>
            <person name="Roehrig J."/>
            <person name="Ruller R."/>
            <person name="Salamov A."/>
            <person name="Salih N.S."/>
            <person name="Samson R.A."/>
            <person name="Sandor E."/>
            <person name="Sanguinetti M."/>
            <person name="Schuetze T."/>
            <person name="Sepcic K."/>
            <person name="Shelest E."/>
            <person name="Sherlock G."/>
            <person name="Sophianopoulou V."/>
            <person name="Squina F.M."/>
            <person name="Sun H."/>
            <person name="Susca A."/>
            <person name="Todd R.B."/>
            <person name="Tsang A."/>
            <person name="Unkles S.E."/>
            <person name="van de Wiele N."/>
            <person name="van Rossen-Uffink D."/>
            <person name="Oliveira J.V."/>
            <person name="Vesth T.C."/>
            <person name="Visser J."/>
            <person name="Yu J.-H."/>
            <person name="Zhou M."/>
            <person name="Andersen M.R."/>
            <person name="Archer D.B."/>
            <person name="Baker S.E."/>
            <person name="Benoit I."/>
            <person name="Brakhage A.A."/>
            <person name="Braus G.H."/>
            <person name="Fischer R."/>
            <person name="Frisvad J.C."/>
            <person name="Goldman G.H."/>
            <person name="Houbraken J."/>
            <person name="Oakley B."/>
            <person name="Pocsi I."/>
            <person name="Scazzocchio C."/>
            <person name="Seiboth B."/>
            <person name="vanKuyk P.A."/>
            <person name="Wortman J."/>
            <person name="Dyer P.S."/>
            <person name="Grigoriev I.V."/>
        </authorList>
    </citation>
    <scope>NUCLEOTIDE SEQUENCE [LARGE SCALE GENOMIC DNA]</scope>
    <source>
        <strain evidence="3">CBS 101740 / IMI 381727 / IBT 21946</strain>
    </source>
</reference>
<dbReference type="InterPro" id="IPR012942">
    <property type="entry name" value="SRR1-like"/>
</dbReference>
<dbReference type="AlphaFoldDB" id="A0A1L9UUV5"/>
<keyword evidence="3" id="KW-1185">Reference proteome</keyword>
<organism evidence="2 3">
    <name type="scientific">Aspergillus brasiliensis (strain CBS 101740 / IMI 381727 / IBT 21946)</name>
    <dbReference type="NCBI Taxonomy" id="767769"/>
    <lineage>
        <taxon>Eukaryota</taxon>
        <taxon>Fungi</taxon>
        <taxon>Dikarya</taxon>
        <taxon>Ascomycota</taxon>
        <taxon>Pezizomycotina</taxon>
        <taxon>Eurotiomycetes</taxon>
        <taxon>Eurotiomycetidae</taxon>
        <taxon>Eurotiales</taxon>
        <taxon>Aspergillaceae</taxon>
        <taxon>Aspergillus</taxon>
        <taxon>Aspergillus subgen. Circumdati</taxon>
    </lineage>
</organism>
<evidence type="ECO:0000313" key="2">
    <source>
        <dbReference type="EMBL" id="OJJ75356.1"/>
    </source>
</evidence>
<dbReference type="Pfam" id="PF07985">
    <property type="entry name" value="SRR1"/>
    <property type="match status" value="1"/>
</dbReference>
<name>A0A1L9UUV5_ASPBC</name>
<accession>A0A1L9UUV5</accession>
<proteinExistence type="predicted"/>
<dbReference type="OrthoDB" id="5230585at2759"/>
<protein>
    <recommendedName>
        <fullName evidence="1">SRR1-like domain-containing protein</fullName>
    </recommendedName>
</protein>
<sequence length="312" mass="34858">MQGAARPVCVVVGLATRTDPPPLPPAEKILSHIQEIYDSGRPFFTKELLLNIKQFPVLTGQVSPASEPDMEYSIQKPCITYSSLQGLFRICDMGRGYLAYNHVRIGHYKFLRNIHTKELYSDRSVESLRIWENTAECQDLQAMLVSRKTARIIKIVGLALGSSATVHPRLQFRSAFQHALLLTLCDIYCNMQGVAPDAIPCFAQDPACNDIDVSAVAAAGIKIVDDPVGFLGIDDPTVVVSCAPNIAVRQIVFDLARPAVLIRNRVKDEDDGNMTDPFSPRVRTYIQGFYDEFGFRDYNNRFGDLAVYIRRN</sequence>
<dbReference type="Proteomes" id="UP000184499">
    <property type="component" value="Unassembled WGS sequence"/>
</dbReference>
<dbReference type="PANTHER" id="PTHR42080:SF3">
    <property type="entry name" value="SRR1-LIKE DOMAIN-CONTAINING PROTEIN"/>
    <property type="match status" value="1"/>
</dbReference>
<dbReference type="GeneID" id="93579525"/>
<dbReference type="EMBL" id="KV878681">
    <property type="protein sequence ID" value="OJJ75356.1"/>
    <property type="molecule type" value="Genomic_DNA"/>
</dbReference>
<dbReference type="VEuPathDB" id="FungiDB:ASPBRDRAFT_53270"/>
<evidence type="ECO:0000259" key="1">
    <source>
        <dbReference type="Pfam" id="PF07985"/>
    </source>
</evidence>
<gene>
    <name evidence="2" type="ORF">ASPBRDRAFT_53270</name>
</gene>
<dbReference type="RefSeq" id="XP_067482603.1">
    <property type="nucleotide sequence ID" value="XM_067627037.1"/>
</dbReference>
<evidence type="ECO:0000313" key="3">
    <source>
        <dbReference type="Proteomes" id="UP000184499"/>
    </source>
</evidence>
<dbReference type="PANTHER" id="PTHR42080">
    <property type="entry name" value="SRR1 DOMAIN-CONTAINING PROTEIN"/>
    <property type="match status" value="1"/>
</dbReference>
<dbReference type="OMA" id="WENTAEC"/>
<feature type="domain" description="SRR1-like" evidence="1">
    <location>
        <begin position="143"/>
        <end position="308"/>
    </location>
</feature>